<keyword evidence="2 5" id="KW-0694">RNA-binding</keyword>
<dbReference type="CDD" id="cd00495">
    <property type="entry name" value="Ribosomal_L25_TL5_CTC"/>
    <property type="match status" value="1"/>
</dbReference>
<keyword evidence="10" id="KW-1185">Reference proteome</keyword>
<dbReference type="PANTHER" id="PTHR33284">
    <property type="entry name" value="RIBOSOMAL PROTEIN L25/GLN-TRNA SYNTHETASE, ANTI-CODON-BINDING DOMAIN-CONTAINING PROTEIN"/>
    <property type="match status" value="1"/>
</dbReference>
<dbReference type="NCBIfam" id="TIGR00731">
    <property type="entry name" value="bL25_bact_ctc"/>
    <property type="match status" value="1"/>
</dbReference>
<dbReference type="NCBIfam" id="NF004128">
    <property type="entry name" value="PRK05618.1-2"/>
    <property type="match status" value="1"/>
</dbReference>
<feature type="compositionally biased region" description="Acidic residues" evidence="6">
    <location>
        <begin position="196"/>
        <end position="210"/>
    </location>
</feature>
<dbReference type="NCBIfam" id="NF004130">
    <property type="entry name" value="PRK05618.1-5"/>
    <property type="match status" value="1"/>
</dbReference>
<dbReference type="Proteomes" id="UP001597380">
    <property type="component" value="Unassembled WGS sequence"/>
</dbReference>
<dbReference type="HAMAP" id="MF_01336">
    <property type="entry name" value="Ribosomal_bL25"/>
    <property type="match status" value="1"/>
</dbReference>
<dbReference type="PANTHER" id="PTHR33284:SF1">
    <property type="entry name" value="RIBOSOMAL PROTEIN L25_GLN-TRNA SYNTHETASE, ANTI-CODON-BINDING DOMAIN-CONTAINING PROTEIN"/>
    <property type="match status" value="1"/>
</dbReference>
<sequence length="210" mass="22596">MSDIYTLDAEIRTDLGKGASRRLRHADKVPAVLYGGDKEAVSLTLDHNKVIKASENEGFYSHILTLNIGGEKVEALLKDVQRHVYKPKITHLDFQRVDATHAIHTKVPVHFLNEETAAAVKAGGIVVHHITEVEITCLPADLPEFVEVDVADMEQGATLHLSDVALPKGVTSVELAKGEGHDQAVVSINAPKGAAADEDDAEGEEAASEE</sequence>
<dbReference type="InterPro" id="IPR029751">
    <property type="entry name" value="Ribosomal_L25_dom"/>
</dbReference>
<evidence type="ECO:0000256" key="2">
    <source>
        <dbReference type="ARBA" id="ARBA00022884"/>
    </source>
</evidence>
<evidence type="ECO:0000256" key="4">
    <source>
        <dbReference type="ARBA" id="ARBA00023274"/>
    </source>
</evidence>
<dbReference type="InterPro" id="IPR020055">
    <property type="entry name" value="Ribosomal_bL25_short"/>
</dbReference>
<dbReference type="InterPro" id="IPR020930">
    <property type="entry name" value="Ribosomal_uL5_bac-type"/>
</dbReference>
<comment type="similarity">
    <text evidence="5">Belongs to the bacterial ribosomal protein bL25 family. CTC subfamily.</text>
</comment>
<dbReference type="RefSeq" id="WP_345342154.1">
    <property type="nucleotide sequence ID" value="NZ_BAABLI010000033.1"/>
</dbReference>
<dbReference type="SUPFAM" id="SSF50715">
    <property type="entry name" value="Ribosomal protein L25-like"/>
    <property type="match status" value="1"/>
</dbReference>
<dbReference type="InterPro" id="IPR037121">
    <property type="entry name" value="Ribosomal_bL25_C"/>
</dbReference>
<comment type="subunit">
    <text evidence="5">Part of the 50S ribosomal subunit; part of the 5S rRNA/L5/L18/L25 subcomplex. Contacts the 5S rRNA. Binds to the 5S rRNA independently of L5 and L18.</text>
</comment>
<dbReference type="EMBL" id="JBHUHT010000029">
    <property type="protein sequence ID" value="MFD2097833.1"/>
    <property type="molecule type" value="Genomic_DNA"/>
</dbReference>
<reference evidence="10" key="1">
    <citation type="journal article" date="2019" name="Int. J. Syst. Evol. Microbiol.">
        <title>The Global Catalogue of Microorganisms (GCM) 10K type strain sequencing project: providing services to taxonomists for standard genome sequencing and annotation.</title>
        <authorList>
            <consortium name="The Broad Institute Genomics Platform"/>
            <consortium name="The Broad Institute Genome Sequencing Center for Infectious Disease"/>
            <person name="Wu L."/>
            <person name="Ma J."/>
        </authorList>
    </citation>
    <scope>NUCLEOTIDE SEQUENCE [LARGE SCALE GENOMIC DNA]</scope>
    <source>
        <strain evidence="10">CGMCC 1.10992</strain>
    </source>
</reference>
<dbReference type="Gene3D" id="2.170.120.20">
    <property type="entry name" value="Ribosomal protein L25, beta domain"/>
    <property type="match status" value="1"/>
</dbReference>
<protein>
    <recommendedName>
        <fullName evidence="5">Large ribosomal subunit protein bL25</fullName>
    </recommendedName>
    <alternativeName>
        <fullName evidence="5">General stress protein CTC</fullName>
    </alternativeName>
</protein>
<organism evidence="9 10">
    <name type="scientific">Corallincola platygyrae</name>
    <dbReference type="NCBI Taxonomy" id="1193278"/>
    <lineage>
        <taxon>Bacteria</taxon>
        <taxon>Pseudomonadati</taxon>
        <taxon>Pseudomonadota</taxon>
        <taxon>Gammaproteobacteria</taxon>
        <taxon>Alteromonadales</taxon>
        <taxon>Psychromonadaceae</taxon>
        <taxon>Corallincola</taxon>
    </lineage>
</organism>
<keyword evidence="1 5" id="KW-0699">rRNA-binding</keyword>
<dbReference type="InterPro" id="IPR011035">
    <property type="entry name" value="Ribosomal_bL25/Gln-tRNA_synth"/>
</dbReference>
<evidence type="ECO:0000313" key="9">
    <source>
        <dbReference type="EMBL" id="MFD2097833.1"/>
    </source>
</evidence>
<feature type="region of interest" description="Disordered" evidence="6">
    <location>
        <begin position="189"/>
        <end position="210"/>
    </location>
</feature>
<dbReference type="NCBIfam" id="NF004612">
    <property type="entry name" value="PRK05943.1"/>
    <property type="match status" value="1"/>
</dbReference>
<comment type="caution">
    <text evidence="9">The sequence shown here is derived from an EMBL/GenBank/DDBJ whole genome shotgun (WGS) entry which is preliminary data.</text>
</comment>
<dbReference type="HAMAP" id="MF_01334">
    <property type="entry name" value="Ribosomal_bL25_CTC"/>
    <property type="match status" value="1"/>
</dbReference>
<proteinExistence type="inferred from homology"/>
<evidence type="ECO:0000259" key="8">
    <source>
        <dbReference type="Pfam" id="PF14693"/>
    </source>
</evidence>
<keyword evidence="4 5" id="KW-0687">Ribonucleoprotein</keyword>
<evidence type="ECO:0000313" key="10">
    <source>
        <dbReference type="Proteomes" id="UP001597380"/>
    </source>
</evidence>
<dbReference type="InterPro" id="IPR001021">
    <property type="entry name" value="Ribosomal_bL25_long"/>
</dbReference>
<dbReference type="GO" id="GO:0005840">
    <property type="term" value="C:ribosome"/>
    <property type="evidence" value="ECO:0007669"/>
    <property type="project" value="UniProtKB-KW"/>
</dbReference>
<accession>A0ABW4XRW3</accession>
<gene>
    <name evidence="5" type="primary">rplY</name>
    <name evidence="5" type="synonym">ctc</name>
    <name evidence="9" type="ORF">ACFSJ3_17720</name>
</gene>
<dbReference type="InterPro" id="IPR020057">
    <property type="entry name" value="Ribosomal_bL25_b-dom"/>
</dbReference>
<comment type="function">
    <text evidence="5">This is one of the proteins that binds to the 5S RNA in the ribosome where it forms part of the central protuberance.</text>
</comment>
<name>A0ABW4XRW3_9GAMM</name>
<evidence type="ECO:0000256" key="1">
    <source>
        <dbReference type="ARBA" id="ARBA00022730"/>
    </source>
</evidence>
<keyword evidence="3 5" id="KW-0689">Ribosomal protein</keyword>
<evidence type="ECO:0000256" key="3">
    <source>
        <dbReference type="ARBA" id="ARBA00022980"/>
    </source>
</evidence>
<feature type="domain" description="Large ribosomal subunit protein bL25 beta" evidence="8">
    <location>
        <begin position="103"/>
        <end position="192"/>
    </location>
</feature>
<dbReference type="Gene3D" id="2.40.240.10">
    <property type="entry name" value="Ribosomal Protein L25, Chain P"/>
    <property type="match status" value="1"/>
</dbReference>
<dbReference type="Pfam" id="PF01386">
    <property type="entry name" value="Ribosomal_L25p"/>
    <property type="match status" value="1"/>
</dbReference>
<dbReference type="Pfam" id="PF14693">
    <property type="entry name" value="Ribosomal_TL5_C"/>
    <property type="match status" value="1"/>
</dbReference>
<evidence type="ECO:0000256" key="5">
    <source>
        <dbReference type="HAMAP-Rule" id="MF_01334"/>
    </source>
</evidence>
<dbReference type="InterPro" id="IPR020056">
    <property type="entry name" value="Rbsml_bL25/Gln-tRNA_synth_N"/>
</dbReference>
<evidence type="ECO:0000256" key="6">
    <source>
        <dbReference type="SAM" id="MobiDB-lite"/>
    </source>
</evidence>
<feature type="domain" description="Large ribosomal subunit protein bL25 L25" evidence="7">
    <location>
        <begin position="7"/>
        <end position="94"/>
    </location>
</feature>
<evidence type="ECO:0000259" key="7">
    <source>
        <dbReference type="Pfam" id="PF01386"/>
    </source>
</evidence>